<comment type="subcellular location">
    <subcellularLocation>
        <location evidence="1">Nucleus</location>
    </subcellularLocation>
</comment>
<evidence type="ECO:0000313" key="9">
    <source>
        <dbReference type="Proteomes" id="UP000301870"/>
    </source>
</evidence>
<evidence type="ECO:0000256" key="5">
    <source>
        <dbReference type="ARBA" id="ARBA00023242"/>
    </source>
</evidence>
<keyword evidence="5" id="KW-0539">Nucleus</keyword>
<evidence type="ECO:0000256" key="3">
    <source>
        <dbReference type="ARBA" id="ARBA00023125"/>
    </source>
</evidence>
<dbReference type="CDD" id="cd00266">
    <property type="entry name" value="MADS_SRF_like"/>
    <property type="match status" value="1"/>
</dbReference>
<dbReference type="PROSITE" id="PS50066">
    <property type="entry name" value="MADS_BOX_2"/>
    <property type="match status" value="1"/>
</dbReference>
<proteinExistence type="predicted"/>
<dbReference type="Gene3D" id="3.40.1810.10">
    <property type="entry name" value="Transcription factor, MADS-box"/>
    <property type="match status" value="1"/>
</dbReference>
<keyword evidence="4" id="KW-0804">Transcription</keyword>
<feature type="region of interest" description="Disordered" evidence="7">
    <location>
        <begin position="27"/>
        <end position="64"/>
    </location>
</feature>
<dbReference type="InterPro" id="IPR050142">
    <property type="entry name" value="MADS-box/MEF2_TF"/>
</dbReference>
<dbReference type="CTD" id="37890"/>
<feature type="region of interest" description="Disordered" evidence="7">
    <location>
        <begin position="83"/>
        <end position="105"/>
    </location>
</feature>
<keyword evidence="2" id="KW-0805">Transcription regulation</keyword>
<name>A0A9J7IX55_SPOLT</name>
<dbReference type="GO" id="GO:0000981">
    <property type="term" value="F:DNA-binding transcription factor activity, RNA polymerase II-specific"/>
    <property type="evidence" value="ECO:0007669"/>
    <property type="project" value="InterPro"/>
</dbReference>
<dbReference type="GO" id="GO:0045944">
    <property type="term" value="P:positive regulation of transcription by RNA polymerase II"/>
    <property type="evidence" value="ECO:0007669"/>
    <property type="project" value="InterPro"/>
</dbReference>
<dbReference type="InterPro" id="IPR036879">
    <property type="entry name" value="TF_MADSbox_sf"/>
</dbReference>
<dbReference type="PRINTS" id="PR00404">
    <property type="entry name" value="MADSDOMAIN"/>
</dbReference>
<dbReference type="InterPro" id="IPR002100">
    <property type="entry name" value="TF_MADSbox"/>
</dbReference>
<dbReference type="OrthoDB" id="2284405at2759"/>
<reference evidence="10" key="1">
    <citation type="submission" date="2025-08" db="UniProtKB">
        <authorList>
            <consortium name="RefSeq"/>
        </authorList>
    </citation>
    <scope>IDENTIFICATION</scope>
    <source>
        <strain evidence="10">Ishihara</strain>
        <tissue evidence="10">Whole body</tissue>
    </source>
</reference>
<dbReference type="FunFam" id="3.40.1810.10:FF:000002">
    <property type="entry name" value="Serum response factor b"/>
    <property type="match status" value="1"/>
</dbReference>
<dbReference type="Pfam" id="PF00319">
    <property type="entry name" value="SRF-TF"/>
    <property type="match status" value="1"/>
</dbReference>
<evidence type="ECO:0000259" key="8">
    <source>
        <dbReference type="PROSITE" id="PS50066"/>
    </source>
</evidence>
<accession>A0A9J7IX55</accession>
<dbReference type="GO" id="GO:0005634">
    <property type="term" value="C:nucleus"/>
    <property type="evidence" value="ECO:0007669"/>
    <property type="project" value="UniProtKB-SubCell"/>
</dbReference>
<evidence type="ECO:0000256" key="7">
    <source>
        <dbReference type="SAM" id="MobiDB-lite"/>
    </source>
</evidence>
<dbReference type="AlphaFoldDB" id="A0A9J7IX55"/>
<feature type="compositionally biased region" description="Basic and acidic residues" evidence="7">
    <location>
        <begin position="297"/>
        <end position="317"/>
    </location>
</feature>
<feature type="domain" description="MADS-box" evidence="8">
    <location>
        <begin position="104"/>
        <end position="164"/>
    </location>
</feature>
<dbReference type="GeneID" id="111357672"/>
<dbReference type="SUPFAM" id="SSF55455">
    <property type="entry name" value="SRF-like"/>
    <property type="match status" value="1"/>
</dbReference>
<dbReference type="GO" id="GO:0000987">
    <property type="term" value="F:cis-regulatory region sequence-specific DNA binding"/>
    <property type="evidence" value="ECO:0007669"/>
    <property type="project" value="InterPro"/>
</dbReference>
<dbReference type="KEGG" id="sliu:111357672"/>
<evidence type="ECO:0000256" key="2">
    <source>
        <dbReference type="ARBA" id="ARBA00023015"/>
    </source>
</evidence>
<feature type="region of interest" description="Disordered" evidence="7">
    <location>
        <begin position="422"/>
        <end position="445"/>
    </location>
</feature>
<dbReference type="GO" id="GO:0046983">
    <property type="term" value="F:protein dimerization activity"/>
    <property type="evidence" value="ECO:0007669"/>
    <property type="project" value="InterPro"/>
</dbReference>
<dbReference type="InterPro" id="IPR033897">
    <property type="entry name" value="SRF-like_MADS-box"/>
</dbReference>
<dbReference type="PANTHER" id="PTHR48019">
    <property type="entry name" value="SERUM RESPONSE FACTOR HOMOLOG"/>
    <property type="match status" value="1"/>
</dbReference>
<organism evidence="9 10">
    <name type="scientific">Spodoptera litura</name>
    <name type="common">Asian cotton leafworm</name>
    <dbReference type="NCBI Taxonomy" id="69820"/>
    <lineage>
        <taxon>Eukaryota</taxon>
        <taxon>Metazoa</taxon>
        <taxon>Ecdysozoa</taxon>
        <taxon>Arthropoda</taxon>
        <taxon>Hexapoda</taxon>
        <taxon>Insecta</taxon>
        <taxon>Pterygota</taxon>
        <taxon>Neoptera</taxon>
        <taxon>Endopterygota</taxon>
        <taxon>Lepidoptera</taxon>
        <taxon>Glossata</taxon>
        <taxon>Ditrysia</taxon>
        <taxon>Noctuoidea</taxon>
        <taxon>Noctuidae</taxon>
        <taxon>Amphipyrinae</taxon>
        <taxon>Spodoptera</taxon>
    </lineage>
</organism>
<keyword evidence="3" id="KW-0238">DNA-binding</keyword>
<dbReference type="SMART" id="SM00432">
    <property type="entry name" value="MADS"/>
    <property type="match status" value="1"/>
</dbReference>
<protein>
    <recommendedName>
        <fullName evidence="6">Serum response factor homolog</fullName>
    </recommendedName>
</protein>
<sequence>MDAPGGAREPRFGSPYSMGILGEMPDMYGAGRPPSALGGGGLRPGMQPCPMPRAGVKRPSDQCYDERAQQGVGLEHCPMPDIADDGYASLQPKKSPPSNGKKTKGRVKIKMEYIDNKLRRYTTFSKRKTGIMKKAYELSTLTGTQVMLLVASETGHVYTFATRKLQPMITSDSGKRLIQTCLNSPDPPTTSEQRMAATGYEETELTYNVVDEDMKDLESTIKRKIAKVFGNDFDGRSRHNPLNDSQLTRCIKLSSPVQKTIKLESSTHQDEPASSGDSGDESGSEPESPSEKLLQVHKQEWTCDSNERETKNKESHNDALASTSSTTQEADSSKPSLPKLMPKIEQMPGGAMLYPGVLAGLDGISSNLGLGNLAMGYPHGFILGLANQGQEGASSSSQPQFITIPLSMAMAAAAGAPTATVTNGCGASASSDDSSELQDLSTGRK</sequence>
<gene>
    <name evidence="10" type="primary">LOC111357672</name>
</gene>
<evidence type="ECO:0000256" key="4">
    <source>
        <dbReference type="ARBA" id="ARBA00023163"/>
    </source>
</evidence>
<dbReference type="RefSeq" id="XP_022828225.1">
    <property type="nucleotide sequence ID" value="XM_022972457.1"/>
</dbReference>
<feature type="region of interest" description="Disordered" evidence="7">
    <location>
        <begin position="263"/>
        <end position="342"/>
    </location>
</feature>
<feature type="compositionally biased region" description="Polar residues" evidence="7">
    <location>
        <begin position="320"/>
        <end position="335"/>
    </location>
</feature>
<evidence type="ECO:0000313" key="10">
    <source>
        <dbReference type="RefSeq" id="XP_022828225.1"/>
    </source>
</evidence>
<dbReference type="PROSITE" id="PS00350">
    <property type="entry name" value="MADS_BOX_1"/>
    <property type="match status" value="1"/>
</dbReference>
<keyword evidence="9" id="KW-1185">Reference proteome</keyword>
<evidence type="ECO:0000256" key="6">
    <source>
        <dbReference type="ARBA" id="ARBA00069746"/>
    </source>
</evidence>
<dbReference type="Proteomes" id="UP000301870">
    <property type="component" value="Chromosome 25"/>
</dbReference>
<evidence type="ECO:0000256" key="1">
    <source>
        <dbReference type="ARBA" id="ARBA00004123"/>
    </source>
</evidence>